<feature type="domain" description="Intradiol ring-cleavage dioxygenases" evidence="7">
    <location>
        <begin position="138"/>
        <end position="166"/>
    </location>
</feature>
<evidence type="ECO:0000256" key="4">
    <source>
        <dbReference type="ARBA" id="ARBA00022964"/>
    </source>
</evidence>
<keyword evidence="3" id="KW-0479">Metal-binding</keyword>
<evidence type="ECO:0000313" key="8">
    <source>
        <dbReference type="EMBL" id="GAA3208221.1"/>
    </source>
</evidence>
<evidence type="ECO:0000256" key="2">
    <source>
        <dbReference type="ARBA" id="ARBA00007825"/>
    </source>
</evidence>
<evidence type="ECO:0000256" key="6">
    <source>
        <dbReference type="ARBA" id="ARBA00023004"/>
    </source>
</evidence>
<dbReference type="PROSITE" id="PS00083">
    <property type="entry name" value="INTRADIOL_DIOXYGENAS"/>
    <property type="match status" value="1"/>
</dbReference>
<keyword evidence="4" id="KW-0223">Dioxygenase</keyword>
<organism evidence="8 9">
    <name type="scientific">Actinocorallia longicatena</name>
    <dbReference type="NCBI Taxonomy" id="111803"/>
    <lineage>
        <taxon>Bacteria</taxon>
        <taxon>Bacillati</taxon>
        <taxon>Actinomycetota</taxon>
        <taxon>Actinomycetes</taxon>
        <taxon>Streptosporangiales</taxon>
        <taxon>Thermomonosporaceae</taxon>
        <taxon>Actinocorallia</taxon>
    </lineage>
</organism>
<evidence type="ECO:0000256" key="5">
    <source>
        <dbReference type="ARBA" id="ARBA00023002"/>
    </source>
</evidence>
<evidence type="ECO:0000256" key="3">
    <source>
        <dbReference type="ARBA" id="ARBA00022723"/>
    </source>
</evidence>
<gene>
    <name evidence="8" type="ORF">GCM10010468_25040</name>
</gene>
<dbReference type="InterPro" id="IPR015889">
    <property type="entry name" value="Intradiol_dOase_core"/>
</dbReference>
<dbReference type="RefSeq" id="WP_344826550.1">
    <property type="nucleotide sequence ID" value="NZ_BAAAUV010000005.1"/>
</dbReference>
<dbReference type="PANTHER" id="PTHR33711:SF7">
    <property type="entry name" value="INTRADIOL RING-CLEAVAGE DIOXYGENASES DOMAIN-CONTAINING PROTEIN-RELATED"/>
    <property type="match status" value="1"/>
</dbReference>
<dbReference type="InterPro" id="IPR050770">
    <property type="entry name" value="Intradiol_RC_Dioxygenase"/>
</dbReference>
<dbReference type="Pfam" id="PF00775">
    <property type="entry name" value="Dioxygenase_C"/>
    <property type="match status" value="1"/>
</dbReference>
<dbReference type="EMBL" id="BAAAUV010000005">
    <property type="protein sequence ID" value="GAA3208221.1"/>
    <property type="molecule type" value="Genomic_DNA"/>
</dbReference>
<name>A0ABP6Q714_9ACTN</name>
<dbReference type="SUPFAM" id="SSF49482">
    <property type="entry name" value="Aromatic compound dioxygenase"/>
    <property type="match status" value="1"/>
</dbReference>
<dbReference type="PANTHER" id="PTHR33711">
    <property type="entry name" value="DIOXYGENASE, PUTATIVE (AFU_ORTHOLOGUE AFUA_2G02910)-RELATED"/>
    <property type="match status" value="1"/>
</dbReference>
<comment type="similarity">
    <text evidence="2">Belongs to the intradiol ring-cleavage dioxygenase family.</text>
</comment>
<keyword evidence="6" id="KW-0408">Iron</keyword>
<comment type="caution">
    <text evidence="8">The sequence shown here is derived from an EMBL/GenBank/DDBJ whole genome shotgun (WGS) entry which is preliminary data.</text>
</comment>
<evidence type="ECO:0000259" key="7">
    <source>
        <dbReference type="PROSITE" id="PS00083"/>
    </source>
</evidence>
<proteinExistence type="inferred from homology"/>
<evidence type="ECO:0000313" key="9">
    <source>
        <dbReference type="Proteomes" id="UP001501237"/>
    </source>
</evidence>
<keyword evidence="5" id="KW-0560">Oxidoreductase</keyword>
<dbReference type="InterPro" id="IPR007535">
    <property type="entry name" value="Catechol_dOase_N"/>
</dbReference>
<dbReference type="Pfam" id="PF04444">
    <property type="entry name" value="Dioxygenase_N"/>
    <property type="match status" value="1"/>
</dbReference>
<protein>
    <submittedName>
        <fullName evidence="8">Protocatechuate 3,4-dioxygenase subunit beta</fullName>
    </submittedName>
</protein>
<comment type="cofactor">
    <cofactor evidence="1">
        <name>Fe(3+)</name>
        <dbReference type="ChEBI" id="CHEBI:29034"/>
    </cofactor>
</comment>
<dbReference type="InterPro" id="IPR000627">
    <property type="entry name" value="Intradiol_dOase_C"/>
</dbReference>
<dbReference type="Gene3D" id="2.60.130.10">
    <property type="entry name" value="Aromatic compound dioxygenase"/>
    <property type="match status" value="1"/>
</dbReference>
<sequence>MHDATEAARAQRARAELVTEQVLESFAGCPDERLKTLMRALTRHLHAFAREVVLTEAEWEAAIAFLRACGDVTTDARQEFVLLSDVLGLSTQTVCLGDPAEGDATEATVLGPFFAEDAPRIPFGGDLSLGASGEPCLVTGTVSDTLGRPVPGAGIEVWEADADGFYDVQYGDGRTAARGRLRTEEDGSYRFWAVTPTPYPIPHDGPVGRLLQATGRSPMRASHLHFMVTAPGHHRLVTHVFVEGDAFLASDAVFGVRPGLVRTFTRHPAGTPAPGGRVPSGTWTDVAFDIVLSLA</sequence>
<accession>A0ABP6Q714</accession>
<keyword evidence="9" id="KW-1185">Reference proteome</keyword>
<dbReference type="Proteomes" id="UP001501237">
    <property type="component" value="Unassembled WGS sequence"/>
</dbReference>
<evidence type="ECO:0000256" key="1">
    <source>
        <dbReference type="ARBA" id="ARBA00001965"/>
    </source>
</evidence>
<reference evidence="9" key="1">
    <citation type="journal article" date="2019" name="Int. J. Syst. Evol. Microbiol.">
        <title>The Global Catalogue of Microorganisms (GCM) 10K type strain sequencing project: providing services to taxonomists for standard genome sequencing and annotation.</title>
        <authorList>
            <consortium name="The Broad Institute Genomics Platform"/>
            <consortium name="The Broad Institute Genome Sequencing Center for Infectious Disease"/>
            <person name="Wu L."/>
            <person name="Ma J."/>
        </authorList>
    </citation>
    <scope>NUCLEOTIDE SEQUENCE [LARGE SCALE GENOMIC DNA]</scope>
    <source>
        <strain evidence="9">JCM 9377</strain>
    </source>
</reference>